<evidence type="ECO:0000259" key="3">
    <source>
        <dbReference type="SMART" id="SM00563"/>
    </source>
</evidence>
<sequence length="416" mass="47974">MELSLHRRKRGVDFKPPKDSRLIPALMCCLIPLTNRTVFKIDGVKVDEESLGRLRQLDGHRTVLTPNHPTDRDSIVMFQLSKFLGEQFNYLAARELFDLAPIAWLLQRCGVYSVIRGTNDRKSYRMTVQLLVEGKRKLVIFPEGLTCWQNDTVMPFQEGVPLFGFWALEKLAKQRPVPPLFLVPVAIKYIYLRNMRREIHRALARLEQRLRLSPDHLSLHERLRHVGEAVVASLEEEYGVRAGGDANLNARIQSMKELLVVRIATALGVSFDRDQALAARIRTLVNTVDRILHEEAQGSGYQLDLHRHRQAEVEPLYDDLSRVLRFVATYDGYVRETMSVERFLDIIGQLEREVFDKRPNRGPCRALIRVGEPVNLTGYFDRYQRDRRGVLGYVTTELEDSVKAMLMELGRFAKPL</sequence>
<gene>
    <name evidence="4" type="ORF">E3J38_01660</name>
</gene>
<dbReference type="Pfam" id="PF01553">
    <property type="entry name" value="Acyltransferase"/>
    <property type="match status" value="1"/>
</dbReference>
<organism evidence="4 5">
    <name type="scientific">candidate division TA06 bacterium</name>
    <dbReference type="NCBI Taxonomy" id="2250710"/>
    <lineage>
        <taxon>Bacteria</taxon>
        <taxon>Bacteria division TA06</taxon>
    </lineage>
</organism>
<reference evidence="4 5" key="1">
    <citation type="submission" date="2019-03" db="EMBL/GenBank/DDBJ databases">
        <title>Metabolic potential of uncultured bacteria and archaea associated with petroleum seepage in deep-sea sediments.</title>
        <authorList>
            <person name="Dong X."/>
            <person name="Hubert C."/>
        </authorList>
    </citation>
    <scope>NUCLEOTIDE SEQUENCE [LARGE SCALE GENOMIC DNA]</scope>
    <source>
        <strain evidence="4">E29_bin36</strain>
    </source>
</reference>
<keyword evidence="1 4" id="KW-0808">Transferase</keyword>
<dbReference type="GO" id="GO:0003841">
    <property type="term" value="F:1-acylglycerol-3-phosphate O-acyltransferase activity"/>
    <property type="evidence" value="ECO:0007669"/>
    <property type="project" value="TreeGrafter"/>
</dbReference>
<dbReference type="Proteomes" id="UP000315534">
    <property type="component" value="Unassembled WGS sequence"/>
</dbReference>
<dbReference type="SMART" id="SM00563">
    <property type="entry name" value="PlsC"/>
    <property type="match status" value="1"/>
</dbReference>
<accession>A0A523XTW1</accession>
<dbReference type="PANTHER" id="PTHR10434">
    <property type="entry name" value="1-ACYL-SN-GLYCEROL-3-PHOSPHATE ACYLTRANSFERASE"/>
    <property type="match status" value="1"/>
</dbReference>
<evidence type="ECO:0000256" key="2">
    <source>
        <dbReference type="ARBA" id="ARBA00023315"/>
    </source>
</evidence>
<dbReference type="GO" id="GO:0006654">
    <property type="term" value="P:phosphatidic acid biosynthetic process"/>
    <property type="evidence" value="ECO:0007669"/>
    <property type="project" value="TreeGrafter"/>
</dbReference>
<keyword evidence="2 4" id="KW-0012">Acyltransferase</keyword>
<dbReference type="PANTHER" id="PTHR10434:SF11">
    <property type="entry name" value="1-ACYL-SN-GLYCEROL-3-PHOSPHATE ACYLTRANSFERASE"/>
    <property type="match status" value="1"/>
</dbReference>
<protein>
    <submittedName>
        <fullName evidence="4">1-acyl-sn-glycerol-3-phosphate acyltransferase</fullName>
    </submittedName>
</protein>
<evidence type="ECO:0000313" key="4">
    <source>
        <dbReference type="EMBL" id="TET82733.1"/>
    </source>
</evidence>
<feature type="domain" description="Phospholipid/glycerol acyltransferase" evidence="3">
    <location>
        <begin position="62"/>
        <end position="190"/>
    </location>
</feature>
<proteinExistence type="predicted"/>
<evidence type="ECO:0000256" key="1">
    <source>
        <dbReference type="ARBA" id="ARBA00022679"/>
    </source>
</evidence>
<dbReference type="InterPro" id="IPR002123">
    <property type="entry name" value="Plipid/glycerol_acylTrfase"/>
</dbReference>
<dbReference type="SUPFAM" id="SSF69593">
    <property type="entry name" value="Glycerol-3-phosphate (1)-acyltransferase"/>
    <property type="match status" value="1"/>
</dbReference>
<comment type="caution">
    <text evidence="4">The sequence shown here is derived from an EMBL/GenBank/DDBJ whole genome shotgun (WGS) entry which is preliminary data.</text>
</comment>
<dbReference type="EMBL" id="SOIP01000098">
    <property type="protein sequence ID" value="TET82733.1"/>
    <property type="molecule type" value="Genomic_DNA"/>
</dbReference>
<dbReference type="AlphaFoldDB" id="A0A523XTW1"/>
<evidence type="ECO:0000313" key="5">
    <source>
        <dbReference type="Proteomes" id="UP000315534"/>
    </source>
</evidence>
<name>A0A523XTW1_UNCT6</name>